<dbReference type="Gene3D" id="1.50.40.10">
    <property type="entry name" value="Mitochondrial carrier domain"/>
    <property type="match status" value="2"/>
</dbReference>
<dbReference type="GO" id="GO:0005743">
    <property type="term" value="C:mitochondrial inner membrane"/>
    <property type="evidence" value="ECO:0007669"/>
    <property type="project" value="UniProtKB-SubCell"/>
</dbReference>
<name>A0A8K0NRJ5_9TREE</name>
<evidence type="ECO:0008006" key="15">
    <source>
        <dbReference type="Google" id="ProtNLM"/>
    </source>
</evidence>
<keyword evidence="6" id="KW-0999">Mitochondrion inner membrane</keyword>
<feature type="compositionally biased region" description="Gly residues" evidence="12">
    <location>
        <begin position="398"/>
        <end position="411"/>
    </location>
</feature>
<accession>A0A8K0NRJ5</accession>
<evidence type="ECO:0000256" key="8">
    <source>
        <dbReference type="ARBA" id="ARBA00023128"/>
    </source>
</evidence>
<evidence type="ECO:0000256" key="9">
    <source>
        <dbReference type="ARBA" id="ARBA00023136"/>
    </source>
</evidence>
<dbReference type="InterPro" id="IPR018108">
    <property type="entry name" value="MCP_transmembrane"/>
</dbReference>
<evidence type="ECO:0000256" key="1">
    <source>
        <dbReference type="ARBA" id="ARBA00004448"/>
    </source>
</evidence>
<keyword evidence="7" id="KW-1133">Transmembrane helix</keyword>
<keyword evidence="9 10" id="KW-0472">Membrane</keyword>
<dbReference type="EMBL" id="JABELV010000045">
    <property type="protein sequence ID" value="KAG7561845.1"/>
    <property type="molecule type" value="Genomic_DNA"/>
</dbReference>
<feature type="region of interest" description="Disordered" evidence="12">
    <location>
        <begin position="69"/>
        <end position="95"/>
    </location>
</feature>
<dbReference type="PANTHER" id="PTHR45760">
    <property type="entry name" value="FI19922P1-RELATED"/>
    <property type="match status" value="1"/>
</dbReference>
<evidence type="ECO:0000256" key="12">
    <source>
        <dbReference type="SAM" id="MobiDB-lite"/>
    </source>
</evidence>
<dbReference type="Pfam" id="PF00153">
    <property type="entry name" value="Mito_carr"/>
    <property type="match status" value="4"/>
</dbReference>
<dbReference type="GO" id="GO:1990542">
    <property type="term" value="P:mitochondrial transmembrane transport"/>
    <property type="evidence" value="ECO:0007669"/>
    <property type="project" value="InterPro"/>
</dbReference>
<protein>
    <recommendedName>
        <fullName evidence="15">Mitochondrial carrier protein</fullName>
    </recommendedName>
</protein>
<evidence type="ECO:0000256" key="6">
    <source>
        <dbReference type="ARBA" id="ARBA00022792"/>
    </source>
</evidence>
<evidence type="ECO:0000313" key="13">
    <source>
        <dbReference type="EMBL" id="KAG7561845.1"/>
    </source>
</evidence>
<dbReference type="OrthoDB" id="1747031at2759"/>
<evidence type="ECO:0000256" key="7">
    <source>
        <dbReference type="ARBA" id="ARBA00022989"/>
    </source>
</evidence>
<proteinExistence type="inferred from homology"/>
<evidence type="ECO:0000313" key="14">
    <source>
        <dbReference type="Proteomes" id="UP000812966"/>
    </source>
</evidence>
<dbReference type="PANTHER" id="PTHR45760:SF2">
    <property type="entry name" value="FI19922P1-RELATED"/>
    <property type="match status" value="1"/>
</dbReference>
<keyword evidence="4 10" id="KW-0812">Transmembrane</keyword>
<organism evidence="13 14">
    <name type="scientific">Filobasidium floriforme</name>
    <dbReference type="NCBI Taxonomy" id="5210"/>
    <lineage>
        <taxon>Eukaryota</taxon>
        <taxon>Fungi</taxon>
        <taxon>Dikarya</taxon>
        <taxon>Basidiomycota</taxon>
        <taxon>Agaricomycotina</taxon>
        <taxon>Tremellomycetes</taxon>
        <taxon>Filobasidiales</taxon>
        <taxon>Filobasidiaceae</taxon>
        <taxon>Filobasidium</taxon>
    </lineage>
</organism>
<feature type="region of interest" description="Disordered" evidence="12">
    <location>
        <begin position="1"/>
        <end position="38"/>
    </location>
</feature>
<dbReference type="InterPro" id="IPR023395">
    <property type="entry name" value="MCP_dom_sf"/>
</dbReference>
<evidence type="ECO:0000256" key="11">
    <source>
        <dbReference type="RuleBase" id="RU000488"/>
    </source>
</evidence>
<evidence type="ECO:0000256" key="2">
    <source>
        <dbReference type="ARBA" id="ARBA00006375"/>
    </source>
</evidence>
<dbReference type="Proteomes" id="UP000812966">
    <property type="component" value="Unassembled WGS sequence"/>
</dbReference>
<feature type="compositionally biased region" description="Low complexity" evidence="12">
    <location>
        <begin position="27"/>
        <end position="38"/>
    </location>
</feature>
<feature type="compositionally biased region" description="Polar residues" evidence="12">
    <location>
        <begin position="69"/>
        <end position="89"/>
    </location>
</feature>
<dbReference type="InterPro" id="IPR045315">
    <property type="entry name" value="Mtm1-like"/>
</dbReference>
<keyword evidence="14" id="KW-1185">Reference proteome</keyword>
<keyword evidence="5" id="KW-0677">Repeat</keyword>
<feature type="repeat" description="Solcar" evidence="10">
    <location>
        <begin position="418"/>
        <end position="538"/>
    </location>
</feature>
<keyword evidence="8" id="KW-0496">Mitochondrion</keyword>
<dbReference type="AlphaFoldDB" id="A0A8K0NRJ5"/>
<comment type="similarity">
    <text evidence="2 11">Belongs to the mitochondrial carrier (TC 2.A.29) family.</text>
</comment>
<evidence type="ECO:0000256" key="10">
    <source>
        <dbReference type="PROSITE-ProRule" id="PRU00282"/>
    </source>
</evidence>
<evidence type="ECO:0000256" key="5">
    <source>
        <dbReference type="ARBA" id="ARBA00022737"/>
    </source>
</evidence>
<gene>
    <name evidence="13" type="ORF">FFLO_02746</name>
</gene>
<dbReference type="PROSITE" id="PS50920">
    <property type="entry name" value="SOLCAR"/>
    <property type="match status" value="2"/>
</dbReference>
<feature type="repeat" description="Solcar" evidence="10">
    <location>
        <begin position="287"/>
        <end position="377"/>
    </location>
</feature>
<comment type="caution">
    <text evidence="13">The sequence shown here is derived from an EMBL/GenBank/DDBJ whole genome shotgun (WGS) entry which is preliminary data.</text>
</comment>
<dbReference type="SUPFAM" id="SSF103506">
    <property type="entry name" value="Mitochondrial carrier"/>
    <property type="match status" value="1"/>
</dbReference>
<sequence>MTSTSMSTPAGLVQGRGDEVEDVADRTSTSGSGSSLGTKLMASTTGAIMTASLMTPFDVLKTRMQTASQISLPSSSTVPLTHSSNPTATRTKKSQVRLNFTSQLSLSQNHNYLRATHAHAQDYHPSFPFTNPHRLTLPLHPTPAQVQGHTLHPCNISLYAPRLSLMTTSTSSGMSFIPNPNNTTFNLSTSPTATTMKTTRTTALTELFTIIQTSGARGLWKGTGTAVLQSIPSAGIYMVGYDYLVRGITERVEYTRARSGGNSRGYGAGEGNMKINMNTSGGEGWLDKGGIPFIAGCLARTVSATICSPLELFRTRLQARPSAGQPTPTYASTLSTILQTITHSGPSSLYRGLGLTLLRDVPFSGLYWVVFEGFRRRIVEGRVMTKQDLPIHTLEPGAGAGRDGHGGGGSAPGDRSKLTLWETFTAGAGSGMLAALVTQPFDVLKTRKQVFQPPPLGVPALNTATGIAFKSKFKFNFNPTIPAVPEPATMSMSIPRHLVHIVRTEGLKALFSGVGPRTLKIAPACGMMLGCYEGVGRFFGEGEK</sequence>
<keyword evidence="3 11" id="KW-0813">Transport</keyword>
<feature type="region of interest" description="Disordered" evidence="12">
    <location>
        <begin position="395"/>
        <end position="414"/>
    </location>
</feature>
<comment type="subcellular location">
    <subcellularLocation>
        <location evidence="1">Mitochondrion inner membrane</location>
        <topology evidence="1">Multi-pass membrane protein</topology>
    </subcellularLocation>
</comment>
<reference evidence="13" key="1">
    <citation type="submission" date="2020-04" db="EMBL/GenBank/DDBJ databases">
        <title>Analysis of mating type loci in Filobasidium floriforme.</title>
        <authorList>
            <person name="Nowrousian M."/>
        </authorList>
    </citation>
    <scope>NUCLEOTIDE SEQUENCE</scope>
    <source>
        <strain evidence="13">CBS 6242</strain>
    </source>
</reference>
<evidence type="ECO:0000256" key="3">
    <source>
        <dbReference type="ARBA" id="ARBA00022448"/>
    </source>
</evidence>
<evidence type="ECO:0000256" key="4">
    <source>
        <dbReference type="ARBA" id="ARBA00022692"/>
    </source>
</evidence>